<accession>A0A6J6SSL6</accession>
<dbReference type="EMBL" id="CAFBMH010000162">
    <property type="protein sequence ID" value="CAB4933948.1"/>
    <property type="molecule type" value="Genomic_DNA"/>
</dbReference>
<reference evidence="1" key="1">
    <citation type="submission" date="2020-05" db="EMBL/GenBank/DDBJ databases">
        <authorList>
            <person name="Chiriac C."/>
            <person name="Salcher M."/>
            <person name="Ghai R."/>
            <person name="Kavagutti S V."/>
        </authorList>
    </citation>
    <scope>NUCLEOTIDE SEQUENCE</scope>
</reference>
<evidence type="ECO:0000313" key="4">
    <source>
        <dbReference type="EMBL" id="CAB4992856.1"/>
    </source>
</evidence>
<protein>
    <submittedName>
        <fullName evidence="1">Unannotated protein</fullName>
    </submittedName>
</protein>
<evidence type="ECO:0000313" key="2">
    <source>
        <dbReference type="EMBL" id="CAB4818513.1"/>
    </source>
</evidence>
<evidence type="ECO:0000313" key="3">
    <source>
        <dbReference type="EMBL" id="CAB4933948.1"/>
    </source>
</evidence>
<evidence type="ECO:0000313" key="1">
    <source>
        <dbReference type="EMBL" id="CAB4737557.1"/>
    </source>
</evidence>
<name>A0A6J6SSL6_9ZZZZ</name>
<dbReference type="EMBL" id="CAFABA010000014">
    <property type="protein sequence ID" value="CAB4818513.1"/>
    <property type="molecule type" value="Genomic_DNA"/>
</dbReference>
<dbReference type="AlphaFoldDB" id="A0A6J6SSL6"/>
<gene>
    <name evidence="1" type="ORF">UFOPK2754_00931</name>
    <name evidence="2" type="ORF">UFOPK3139_00549</name>
    <name evidence="3" type="ORF">UFOPK3543_02835</name>
    <name evidence="4" type="ORF">UFOPK3967_01120</name>
</gene>
<proteinExistence type="predicted"/>
<sequence>MTSHSGALGPIADAGDPFARILEAIADARVDDAASGRERAQWVTRRAEEDATLAGALVDLAERHAPVRLQLRGGREIVGTPVALGRDCVAVATAAGQAFVRLRHLIAVRSDPHQGFVPSGTPLGAPHPLTRTLHDVVCDATAERLDVHVLLDDGRDARGTLRAMGVDVLTLREINDPKATVLVAFDAVAAVTLRTDR</sequence>
<organism evidence="1">
    <name type="scientific">freshwater metagenome</name>
    <dbReference type="NCBI Taxonomy" id="449393"/>
    <lineage>
        <taxon>unclassified sequences</taxon>
        <taxon>metagenomes</taxon>
        <taxon>ecological metagenomes</taxon>
    </lineage>
</organism>
<dbReference type="EMBL" id="CAFBOS010000056">
    <property type="protein sequence ID" value="CAB4992856.1"/>
    <property type="molecule type" value="Genomic_DNA"/>
</dbReference>
<dbReference type="EMBL" id="CAEZYR010000025">
    <property type="protein sequence ID" value="CAB4737557.1"/>
    <property type="molecule type" value="Genomic_DNA"/>
</dbReference>